<feature type="transmembrane region" description="Helical" evidence="5">
    <location>
        <begin position="338"/>
        <end position="361"/>
    </location>
</feature>
<organism evidence="7">
    <name type="scientific">Leptolyngbya sp. NK1-12</name>
    <dbReference type="NCBI Taxonomy" id="2547451"/>
    <lineage>
        <taxon>Bacteria</taxon>
        <taxon>Bacillati</taxon>
        <taxon>Cyanobacteriota</taxon>
        <taxon>Cyanophyceae</taxon>
        <taxon>Leptolyngbyales</taxon>
        <taxon>Leptolyngbyaceae</taxon>
        <taxon>Leptolyngbya group</taxon>
        <taxon>Leptolyngbya</taxon>
    </lineage>
</organism>
<comment type="subcellular location">
    <subcellularLocation>
        <location evidence="1">Cell membrane</location>
        <topology evidence="1">Multi-pass membrane protein</topology>
    </subcellularLocation>
</comment>
<feature type="transmembrane region" description="Helical" evidence="5">
    <location>
        <begin position="216"/>
        <end position="237"/>
    </location>
</feature>
<feature type="transmembrane region" description="Helical" evidence="5">
    <location>
        <begin position="82"/>
        <end position="106"/>
    </location>
</feature>
<gene>
    <name evidence="7" type="ORF">HJG54_28335</name>
</gene>
<evidence type="ECO:0000256" key="1">
    <source>
        <dbReference type="ARBA" id="ARBA00004651"/>
    </source>
</evidence>
<evidence type="ECO:0000256" key="2">
    <source>
        <dbReference type="ARBA" id="ARBA00022692"/>
    </source>
</evidence>
<dbReference type="PANTHER" id="PTHR23518:SF2">
    <property type="entry name" value="MAJOR FACILITATOR SUPERFAMILY TRANSPORTER"/>
    <property type="match status" value="1"/>
</dbReference>
<feature type="transmembrane region" description="Helical" evidence="5">
    <location>
        <begin position="170"/>
        <end position="190"/>
    </location>
</feature>
<keyword evidence="2 5" id="KW-0812">Transmembrane</keyword>
<dbReference type="GO" id="GO:0005886">
    <property type="term" value="C:plasma membrane"/>
    <property type="evidence" value="ECO:0007669"/>
    <property type="project" value="UniProtKB-SubCell"/>
</dbReference>
<evidence type="ECO:0000256" key="3">
    <source>
        <dbReference type="ARBA" id="ARBA00022989"/>
    </source>
</evidence>
<keyword evidence="3 5" id="KW-1133">Transmembrane helix</keyword>
<feature type="transmembrane region" description="Helical" evidence="5">
    <location>
        <begin position="304"/>
        <end position="326"/>
    </location>
</feature>
<keyword evidence="4 5" id="KW-0472">Membrane</keyword>
<feature type="domain" description="Major facilitator superfamily (MFS) profile" evidence="6">
    <location>
        <begin position="12"/>
        <end position="391"/>
    </location>
</feature>
<evidence type="ECO:0000259" key="6">
    <source>
        <dbReference type="PROSITE" id="PS50850"/>
    </source>
</evidence>
<evidence type="ECO:0000256" key="4">
    <source>
        <dbReference type="ARBA" id="ARBA00023136"/>
    </source>
</evidence>
<dbReference type="InterPro" id="IPR011701">
    <property type="entry name" value="MFS"/>
</dbReference>
<dbReference type="InterPro" id="IPR020846">
    <property type="entry name" value="MFS_dom"/>
</dbReference>
<accession>A0AA97AKM5</accession>
<feature type="transmembrane region" description="Helical" evidence="5">
    <location>
        <begin position="249"/>
        <end position="271"/>
    </location>
</feature>
<dbReference type="PANTHER" id="PTHR23518">
    <property type="entry name" value="C-METHYLTRANSFERASE"/>
    <property type="match status" value="1"/>
</dbReference>
<dbReference type="PROSITE" id="PS50850">
    <property type="entry name" value="MFS"/>
    <property type="match status" value="1"/>
</dbReference>
<dbReference type="RefSeq" id="WP_316432611.1">
    <property type="nucleotide sequence ID" value="NZ_CP053586.1"/>
</dbReference>
<name>A0AA97AKM5_9CYAN</name>
<feature type="transmembrane region" description="Helical" evidence="5">
    <location>
        <begin position="33"/>
        <end position="52"/>
    </location>
</feature>
<dbReference type="Gene3D" id="1.20.1250.20">
    <property type="entry name" value="MFS general substrate transporter like domains"/>
    <property type="match status" value="2"/>
</dbReference>
<dbReference type="CDD" id="cd17370">
    <property type="entry name" value="MFS_MJ1317_like"/>
    <property type="match status" value="1"/>
</dbReference>
<dbReference type="Pfam" id="PF07690">
    <property type="entry name" value="MFS_1"/>
    <property type="match status" value="1"/>
</dbReference>
<dbReference type="SUPFAM" id="SSF103473">
    <property type="entry name" value="MFS general substrate transporter"/>
    <property type="match status" value="1"/>
</dbReference>
<feature type="transmembrane region" description="Helical" evidence="5">
    <location>
        <begin position="367"/>
        <end position="386"/>
    </location>
</feature>
<protein>
    <submittedName>
        <fullName evidence="7">MFS transporter</fullName>
    </submittedName>
</protein>
<dbReference type="AlphaFoldDB" id="A0AA97AKM5"/>
<reference evidence="7" key="1">
    <citation type="submission" date="2020-05" db="EMBL/GenBank/DDBJ databases">
        <authorList>
            <person name="Zhu T."/>
            <person name="Keshari N."/>
            <person name="Lu X."/>
        </authorList>
    </citation>
    <scope>NUCLEOTIDE SEQUENCE</scope>
    <source>
        <strain evidence="7">NK1-12</strain>
    </source>
</reference>
<proteinExistence type="predicted"/>
<feature type="transmembrane region" description="Helical" evidence="5">
    <location>
        <begin position="278"/>
        <end position="298"/>
    </location>
</feature>
<dbReference type="GO" id="GO:0022857">
    <property type="term" value="F:transmembrane transporter activity"/>
    <property type="evidence" value="ECO:0007669"/>
    <property type="project" value="InterPro"/>
</dbReference>
<dbReference type="InterPro" id="IPR036259">
    <property type="entry name" value="MFS_trans_sf"/>
</dbReference>
<evidence type="ECO:0000313" key="7">
    <source>
        <dbReference type="EMBL" id="WNZ26341.1"/>
    </source>
</evidence>
<dbReference type="EMBL" id="CP053586">
    <property type="protein sequence ID" value="WNZ26341.1"/>
    <property type="molecule type" value="Genomic_DNA"/>
</dbReference>
<evidence type="ECO:0000256" key="5">
    <source>
        <dbReference type="SAM" id="Phobius"/>
    </source>
</evidence>
<sequence>MLKSLRQRLPRNVWILGFVSLFADINSKMVQSVLPLFLVSVLGANLLTVGLIEGIAESTAAVVKIGSGALSDYWQRRKELAIVGYGLSTLVTVVFAVAASPAWVLLARFADRFGKGIRVAPRNALVADTTPPEKRGAAYGLRQTLDTIGAFLGPLLAAALLFSSEQNLRLVFWLALLPGMIAVLLLVLGVKEPARPNSVPQNPLTWHQLKQFDRRYWLLLAVALVFNLGNSSDAFLLLRAQQIGVPTSLVPLTLVLINLSYGCSAYPAGVLSDRVGRVGLLLSGFILFACTYLGFAFVQSPWQIWLLFALYGLYLGLSQGILLALVADQIPATLRGTAFGLINLVTGAALLPASLLAGWLWQQFTPQAPFLLGSSCALLATLLLALSPRRP</sequence>